<name>A0A0A2DJR4_9CORY</name>
<sequence>MSTNHKHPLQRAVDLMGAALTAYTPITNDSSRPFLVYLAEVLYDAGLLAPDLPKPESPGDSDITEWLPLEPSWDKPNVWITPGGRIMTQNVDPGNYTPHEARKVALALLAAANHAEQGQQ</sequence>
<proteinExistence type="predicted"/>
<organism evidence="1 2">
    <name type="scientific">Corynebacterium auriscanis</name>
    <dbReference type="NCBI Taxonomy" id="99807"/>
    <lineage>
        <taxon>Bacteria</taxon>
        <taxon>Bacillati</taxon>
        <taxon>Actinomycetota</taxon>
        <taxon>Actinomycetes</taxon>
        <taxon>Mycobacteriales</taxon>
        <taxon>Corynebacteriaceae</taxon>
        <taxon>Corynebacterium</taxon>
    </lineage>
</organism>
<gene>
    <name evidence="1" type="ORF">MA47_09775</name>
</gene>
<evidence type="ECO:0000313" key="2">
    <source>
        <dbReference type="Proteomes" id="UP000030145"/>
    </source>
</evidence>
<dbReference type="EMBL" id="JRVJ01000021">
    <property type="protein sequence ID" value="KGM18159.1"/>
    <property type="molecule type" value="Genomic_DNA"/>
</dbReference>
<dbReference type="Proteomes" id="UP000030145">
    <property type="component" value="Unassembled WGS sequence"/>
</dbReference>
<accession>A0A0A2DJR4</accession>
<comment type="caution">
    <text evidence="1">The sequence shown here is derived from an EMBL/GenBank/DDBJ whole genome shotgun (WGS) entry which is preliminary data.</text>
</comment>
<protein>
    <submittedName>
        <fullName evidence="1">Uncharacterized protein</fullName>
    </submittedName>
</protein>
<dbReference type="AlphaFoldDB" id="A0A0A2DJR4"/>
<reference evidence="1 2" key="1">
    <citation type="submission" date="2014-10" db="EMBL/GenBank/DDBJ databases">
        <title>Whole Genome sequence of Corynebacterium auriscanis strain CIP 106629.</title>
        <authorList>
            <person name="Hassan S.S."/>
            <person name="Jamal S.B."/>
            <person name="Tiwari S."/>
            <person name="Oliveira L.D.C."/>
            <person name="Souza F."/>
            <person name="Mariano D.C."/>
            <person name="Almeida S."/>
            <person name="Dorella F."/>
            <person name="Pereira F."/>
            <person name="Carvalho A."/>
            <person name="Leal C.A."/>
            <person name="Soares S.D.C."/>
            <person name="Figueiredo H.C."/>
            <person name="Silva A."/>
            <person name="Azevedo V.A."/>
        </authorList>
    </citation>
    <scope>NUCLEOTIDE SEQUENCE [LARGE SCALE GENOMIC DNA]</scope>
    <source>
        <strain evidence="1 2">CIP 106629</strain>
    </source>
</reference>
<keyword evidence="2" id="KW-1185">Reference proteome</keyword>
<evidence type="ECO:0000313" key="1">
    <source>
        <dbReference type="EMBL" id="KGM18159.1"/>
    </source>
</evidence>